<feature type="domain" description="Serpin" evidence="2">
    <location>
        <begin position="1"/>
        <end position="232"/>
    </location>
</feature>
<sequence>MSEKTQNRIQSVIDPPIADDVMMYLINAIYFKGEWKNAFDKNNTGEADFYSYDGVTDKVQMMRKTDTFALAELEECSAVALPYGDEKVAMAVILPKKDINKFISNFDGEKWNELVKSFKTVNDLRLEIPKFRMEYGVKELNKALASLGMGEVFSKNADFGGIAEDICMDSVFHKAVVEVNEEGTEAVAATSVIIMTTSLEEPKTFIANRPFVFVIYDTEEGNILFIGKKLYGDR</sequence>
<dbReference type="InterPro" id="IPR023796">
    <property type="entry name" value="Serpin_dom"/>
</dbReference>
<accession>A0A1B1YMX0</accession>
<protein>
    <recommendedName>
        <fullName evidence="2">Serpin domain-containing protein</fullName>
    </recommendedName>
</protein>
<dbReference type="Pfam" id="PF00079">
    <property type="entry name" value="Serpin"/>
    <property type="match status" value="1"/>
</dbReference>
<evidence type="ECO:0000313" key="4">
    <source>
        <dbReference type="Proteomes" id="UP000092931"/>
    </source>
</evidence>
<dbReference type="InterPro" id="IPR042178">
    <property type="entry name" value="Serpin_sf_1"/>
</dbReference>
<dbReference type="PANTHER" id="PTHR11461:SF211">
    <property type="entry name" value="GH10112P-RELATED"/>
    <property type="match status" value="1"/>
</dbReference>
<dbReference type="SMART" id="SM00093">
    <property type="entry name" value="SERPIN"/>
    <property type="match status" value="1"/>
</dbReference>
<evidence type="ECO:0000256" key="1">
    <source>
        <dbReference type="RuleBase" id="RU000411"/>
    </source>
</evidence>
<dbReference type="Proteomes" id="UP000092931">
    <property type="component" value="Chromosome"/>
</dbReference>
<dbReference type="Gene3D" id="3.30.497.10">
    <property type="entry name" value="Antithrombin, subunit I, domain 2"/>
    <property type="match status" value="1"/>
</dbReference>
<dbReference type="GO" id="GO:0005615">
    <property type="term" value="C:extracellular space"/>
    <property type="evidence" value="ECO:0007669"/>
    <property type="project" value="InterPro"/>
</dbReference>
<dbReference type="InterPro" id="IPR023795">
    <property type="entry name" value="Serpin_CS"/>
</dbReference>
<dbReference type="AlphaFoldDB" id="A0A1B1YMX0"/>
<proteinExistence type="inferred from homology"/>
<gene>
    <name evidence="3" type="ORF">CSTERLE_11040</name>
</gene>
<dbReference type="GO" id="GO:0004867">
    <property type="term" value="F:serine-type endopeptidase inhibitor activity"/>
    <property type="evidence" value="ECO:0007669"/>
    <property type="project" value="InterPro"/>
</dbReference>
<dbReference type="SUPFAM" id="SSF56574">
    <property type="entry name" value="Serpins"/>
    <property type="match status" value="1"/>
</dbReference>
<dbReference type="PANTHER" id="PTHR11461">
    <property type="entry name" value="SERINE PROTEASE INHIBITOR, SERPIN"/>
    <property type="match status" value="1"/>
</dbReference>
<evidence type="ECO:0000259" key="2">
    <source>
        <dbReference type="SMART" id="SM00093"/>
    </source>
</evidence>
<comment type="similarity">
    <text evidence="1">Belongs to the serpin family.</text>
</comment>
<dbReference type="InterPro" id="IPR042185">
    <property type="entry name" value="Serpin_sf_2"/>
</dbReference>
<dbReference type="InterPro" id="IPR036186">
    <property type="entry name" value="Serpin_sf"/>
</dbReference>
<dbReference type="InterPro" id="IPR000215">
    <property type="entry name" value="Serpin_fam"/>
</dbReference>
<dbReference type="EMBL" id="CP014673">
    <property type="protein sequence ID" value="ANX02066.1"/>
    <property type="molecule type" value="Genomic_DNA"/>
</dbReference>
<organism evidence="3 4">
    <name type="scientific">Thermoclostridium stercorarium subsp. leptospartum DSM 9219</name>
    <dbReference type="NCBI Taxonomy" id="1346611"/>
    <lineage>
        <taxon>Bacteria</taxon>
        <taxon>Bacillati</taxon>
        <taxon>Bacillota</taxon>
        <taxon>Clostridia</taxon>
        <taxon>Eubacteriales</taxon>
        <taxon>Oscillospiraceae</taxon>
        <taxon>Thermoclostridium</taxon>
    </lineage>
</organism>
<reference evidence="3 4" key="1">
    <citation type="submission" date="2016-02" db="EMBL/GenBank/DDBJ databases">
        <title>Comparison of Clostridium stercorarium subspecies using comparative genomics and transcriptomics.</title>
        <authorList>
            <person name="Schellenberg J."/>
            <person name="Thallinger G."/>
            <person name="Levin D.B."/>
            <person name="Zhang X."/>
            <person name="Alvare G."/>
            <person name="Fristensky B."/>
            <person name="Sparling R."/>
        </authorList>
    </citation>
    <scope>NUCLEOTIDE SEQUENCE [LARGE SCALE GENOMIC DNA]</scope>
    <source>
        <strain evidence="3 4">DSM 9219</strain>
    </source>
</reference>
<evidence type="ECO:0000313" key="3">
    <source>
        <dbReference type="EMBL" id="ANX02066.1"/>
    </source>
</evidence>
<name>A0A1B1YMX0_THEST</name>
<dbReference type="Gene3D" id="2.30.39.10">
    <property type="entry name" value="Alpha-1-antitrypsin, domain 1"/>
    <property type="match status" value="1"/>
</dbReference>
<dbReference type="PROSITE" id="PS00284">
    <property type="entry name" value="SERPIN"/>
    <property type="match status" value="1"/>
</dbReference>